<keyword evidence="2" id="KW-1185">Reference proteome</keyword>
<reference evidence="1 2" key="1">
    <citation type="submission" date="2016-11" db="EMBL/GenBank/DDBJ databases">
        <authorList>
            <person name="Varghese N."/>
            <person name="Submissions S."/>
        </authorList>
    </citation>
    <scope>NUCLEOTIDE SEQUENCE [LARGE SCALE GENOMIC DNA]</scope>
    <source>
        <strain evidence="1 2">DSM 28249</strain>
    </source>
</reference>
<evidence type="ECO:0000313" key="1">
    <source>
        <dbReference type="EMBL" id="SHL85361.1"/>
    </source>
</evidence>
<organism evidence="1 2">
    <name type="scientific">Roseovarius litoreus</name>
    <dbReference type="NCBI Taxonomy" id="1155722"/>
    <lineage>
        <taxon>Bacteria</taxon>
        <taxon>Pseudomonadati</taxon>
        <taxon>Pseudomonadota</taxon>
        <taxon>Alphaproteobacteria</taxon>
        <taxon>Rhodobacterales</taxon>
        <taxon>Roseobacteraceae</taxon>
        <taxon>Roseovarius</taxon>
    </lineage>
</organism>
<dbReference type="AlphaFoldDB" id="A0A1M7E0S9"/>
<dbReference type="EMBL" id="FRCB01000003">
    <property type="protein sequence ID" value="SHL85361.1"/>
    <property type="molecule type" value="Genomic_DNA"/>
</dbReference>
<gene>
    <name evidence="1" type="ORF">SAMN05443432_103148</name>
</gene>
<dbReference type="RefSeq" id="WP_188129908.1">
    <property type="nucleotide sequence ID" value="NZ_FRCB01000003.1"/>
</dbReference>
<proteinExistence type="predicted"/>
<sequence>MTKHDQSCDRRLNEVREMLARARPDQIRRLVEDIRQSGQQEDTRGTA</sequence>
<accession>A0A1M7E0S9</accession>
<evidence type="ECO:0000313" key="2">
    <source>
        <dbReference type="Proteomes" id="UP000322545"/>
    </source>
</evidence>
<name>A0A1M7E0S9_9RHOB</name>
<protein>
    <submittedName>
        <fullName evidence="1">Uncharacterized protein</fullName>
    </submittedName>
</protein>
<dbReference type="Proteomes" id="UP000322545">
    <property type="component" value="Unassembled WGS sequence"/>
</dbReference>